<dbReference type="InterPro" id="IPR011650">
    <property type="entry name" value="Peptidase_M20_dimer"/>
</dbReference>
<evidence type="ECO:0000256" key="5">
    <source>
        <dbReference type="ARBA" id="ARBA00022833"/>
    </source>
</evidence>
<dbReference type="PROSITE" id="PS00758">
    <property type="entry name" value="ARGE_DAPE_CPG2_1"/>
    <property type="match status" value="1"/>
</dbReference>
<dbReference type="InterPro" id="IPR047177">
    <property type="entry name" value="Pept_M20A"/>
</dbReference>
<name>A0A1G8D1N5_9FLAO</name>
<dbReference type="Gene3D" id="3.40.630.10">
    <property type="entry name" value="Zn peptidases"/>
    <property type="match status" value="1"/>
</dbReference>
<dbReference type="SUPFAM" id="SSF55031">
    <property type="entry name" value="Bacterial exopeptidase dimerisation domain"/>
    <property type="match status" value="1"/>
</dbReference>
<keyword evidence="4" id="KW-0378">Hydrolase</keyword>
<keyword evidence="3" id="KW-0479">Metal-binding</keyword>
<dbReference type="SUPFAM" id="SSF53187">
    <property type="entry name" value="Zn-dependent exopeptidases"/>
    <property type="match status" value="1"/>
</dbReference>
<keyword evidence="5" id="KW-0862">Zinc</keyword>
<dbReference type="PANTHER" id="PTHR45962:SF1">
    <property type="entry name" value="N-FATTY-ACYL-AMINO ACID SYNTHASE_HYDROLASE PM20D1"/>
    <property type="match status" value="1"/>
</dbReference>
<dbReference type="Gene3D" id="3.30.70.360">
    <property type="match status" value="1"/>
</dbReference>
<dbReference type="EMBL" id="FNDQ01000005">
    <property type="protein sequence ID" value="SDH51434.1"/>
    <property type="molecule type" value="Genomic_DNA"/>
</dbReference>
<accession>A0A1G8D1N5</accession>
<protein>
    <submittedName>
        <fullName evidence="7">Carboxypeptidase PM20D1</fullName>
    </submittedName>
</protein>
<comment type="similarity">
    <text evidence="1">Belongs to the peptidase M20A family.</text>
</comment>
<keyword evidence="7" id="KW-0121">Carboxypeptidase</keyword>
<feature type="domain" description="Peptidase M20 dimerisation" evidence="6">
    <location>
        <begin position="264"/>
        <end position="406"/>
    </location>
</feature>
<evidence type="ECO:0000256" key="2">
    <source>
        <dbReference type="ARBA" id="ARBA00022670"/>
    </source>
</evidence>
<keyword evidence="8" id="KW-1185">Reference proteome</keyword>
<keyword evidence="2" id="KW-0645">Protease</keyword>
<dbReference type="InterPro" id="IPR001261">
    <property type="entry name" value="ArgE/DapE_CS"/>
</dbReference>
<dbReference type="Proteomes" id="UP000243588">
    <property type="component" value="Unassembled WGS sequence"/>
</dbReference>
<evidence type="ECO:0000256" key="1">
    <source>
        <dbReference type="ARBA" id="ARBA00006247"/>
    </source>
</evidence>
<evidence type="ECO:0000259" key="6">
    <source>
        <dbReference type="Pfam" id="PF07687"/>
    </source>
</evidence>
<dbReference type="STRING" id="702745.SAMN05421818_105112"/>
<dbReference type="Gene3D" id="1.10.150.900">
    <property type="match status" value="1"/>
</dbReference>
<evidence type="ECO:0000256" key="4">
    <source>
        <dbReference type="ARBA" id="ARBA00022801"/>
    </source>
</evidence>
<dbReference type="Pfam" id="PF01546">
    <property type="entry name" value="Peptidase_M20"/>
    <property type="match status" value="1"/>
</dbReference>
<dbReference type="GO" id="GO:0006508">
    <property type="term" value="P:proteolysis"/>
    <property type="evidence" value="ECO:0007669"/>
    <property type="project" value="UniProtKB-KW"/>
</dbReference>
<dbReference type="InterPro" id="IPR036264">
    <property type="entry name" value="Bact_exopeptidase_dim_dom"/>
</dbReference>
<evidence type="ECO:0000256" key="3">
    <source>
        <dbReference type="ARBA" id="ARBA00022723"/>
    </source>
</evidence>
<dbReference type="RefSeq" id="WP_090406705.1">
    <property type="nucleotide sequence ID" value="NZ_FNDQ01000005.1"/>
</dbReference>
<evidence type="ECO:0000313" key="8">
    <source>
        <dbReference type="Proteomes" id="UP000243588"/>
    </source>
</evidence>
<sequence>MKKTIIFGMLAILAIAIIVIIKTLTFDFQTKENINSKAMEHPTNKIALLRLSQAIQIPTVSAVNYEETNFKPFDDFKTFLQEAYPQVYESLDVTTINTYGLVFHWKGKDSTKKPLLFLSHYDVVPINNFDFDANPVPKEAIVELSTTSTPLANYQEGWEGYPFSGDIKNGRIYGRGTIDMKSMLISIMEAADTLLAKGYVPNQDIYFAFGQDEEVSGRHGAVKIAEYFNNKGIRFDAVYDEGGFVTSPKSVLPQVDKAIALIGVAEKGFLTLEIKVNGTGGHSSMPPTKGSLVLAAEIIDKLNTEQMPATLIPPIENFLHNIGGAMDFKSRMAISNKWLLGSALLKSLSKNPGSNALIRTTTAITMAHSSDAPNVLSASTEITVNFRILQGNTVEDVLNHAKKICQGYDVEFNVVSAREPSHLSSHTSEQFKKLEQTIAVNYPNAIITPYLTIAGTDAYKYELVSDNVFRFMPIEINQYEQRQIHNDNESITIDNYMRMINHFKLLMQQ</sequence>
<dbReference type="GO" id="GO:0004180">
    <property type="term" value="F:carboxypeptidase activity"/>
    <property type="evidence" value="ECO:0007669"/>
    <property type="project" value="UniProtKB-KW"/>
</dbReference>
<dbReference type="PROSITE" id="PS00759">
    <property type="entry name" value="ARGE_DAPE_CPG2_2"/>
    <property type="match status" value="1"/>
</dbReference>
<dbReference type="AlphaFoldDB" id="A0A1G8D1N5"/>
<dbReference type="InterPro" id="IPR002933">
    <property type="entry name" value="Peptidase_M20"/>
</dbReference>
<proteinExistence type="inferred from homology"/>
<evidence type="ECO:0000313" key="7">
    <source>
        <dbReference type="EMBL" id="SDH51434.1"/>
    </source>
</evidence>
<dbReference type="PANTHER" id="PTHR45962">
    <property type="entry name" value="N-FATTY-ACYL-AMINO ACID SYNTHASE/HYDROLASE PM20D1"/>
    <property type="match status" value="1"/>
</dbReference>
<gene>
    <name evidence="7" type="ORF">SAMN05421818_105112</name>
</gene>
<dbReference type="Pfam" id="PF07687">
    <property type="entry name" value="M20_dimer"/>
    <property type="match status" value="1"/>
</dbReference>
<dbReference type="GO" id="GO:0046872">
    <property type="term" value="F:metal ion binding"/>
    <property type="evidence" value="ECO:0007669"/>
    <property type="project" value="UniProtKB-KW"/>
</dbReference>
<organism evidence="7 8">
    <name type="scientific">Myroides phaeus</name>
    <dbReference type="NCBI Taxonomy" id="702745"/>
    <lineage>
        <taxon>Bacteria</taxon>
        <taxon>Pseudomonadati</taxon>
        <taxon>Bacteroidota</taxon>
        <taxon>Flavobacteriia</taxon>
        <taxon>Flavobacteriales</taxon>
        <taxon>Flavobacteriaceae</taxon>
        <taxon>Myroides</taxon>
    </lineage>
</organism>
<reference evidence="8" key="1">
    <citation type="submission" date="2016-10" db="EMBL/GenBank/DDBJ databases">
        <authorList>
            <person name="Varghese N."/>
            <person name="Submissions S."/>
        </authorList>
    </citation>
    <scope>NUCLEOTIDE SEQUENCE [LARGE SCALE GENOMIC DNA]</scope>
    <source>
        <strain evidence="8">DSM 23313</strain>
    </source>
</reference>